<evidence type="ECO:0000313" key="1">
    <source>
        <dbReference type="EMBL" id="DAD87613.1"/>
    </source>
</evidence>
<name>A0A8S5MYX4_9CAUD</name>
<reference evidence="1" key="1">
    <citation type="journal article" date="2021" name="Proc. Natl. Acad. Sci. U.S.A.">
        <title>A Catalog of Tens of Thousands of Viruses from Human Metagenomes Reveals Hidden Associations with Chronic Diseases.</title>
        <authorList>
            <person name="Tisza M.J."/>
            <person name="Buck C.B."/>
        </authorList>
    </citation>
    <scope>NUCLEOTIDE SEQUENCE</scope>
    <source>
        <strain evidence="1">CtAUQ2</strain>
    </source>
</reference>
<evidence type="ECO:0008006" key="2">
    <source>
        <dbReference type="Google" id="ProtNLM"/>
    </source>
</evidence>
<organism evidence="1">
    <name type="scientific">Siphoviridae sp. ctAUQ2</name>
    <dbReference type="NCBI Taxonomy" id="2826182"/>
    <lineage>
        <taxon>Viruses</taxon>
        <taxon>Duplodnaviria</taxon>
        <taxon>Heunggongvirae</taxon>
        <taxon>Uroviricota</taxon>
        <taxon>Caudoviricetes</taxon>
    </lineage>
</organism>
<dbReference type="EMBL" id="BK015022">
    <property type="protein sequence ID" value="DAD87613.1"/>
    <property type="molecule type" value="Genomic_DNA"/>
</dbReference>
<accession>A0A8S5MYX4</accession>
<protein>
    <recommendedName>
        <fullName evidence="2">Phage protein</fullName>
    </recommendedName>
</protein>
<sequence>MLTISKMTGNDQPQQIRYKIKLGLRQYTVAFDIQELEEGGESKLQWSEATFDLGKPTYSQLVAAIVQSRYPNDDMQAIINNHLLEDGDAEHEAEWDAMQAWRVEAKAKAKEILEEL</sequence>
<proteinExistence type="predicted"/>